<evidence type="ECO:0000313" key="3">
    <source>
        <dbReference type="Proteomes" id="UP000031668"/>
    </source>
</evidence>
<protein>
    <recommendedName>
        <fullName evidence="1">Reverse transcriptase domain-containing protein</fullName>
    </recommendedName>
</protein>
<dbReference type="PANTHER" id="PTHR37984:SF13">
    <property type="entry name" value="RIBONUCLEASE H"/>
    <property type="match status" value="1"/>
</dbReference>
<proteinExistence type="predicted"/>
<dbReference type="CDD" id="cd01647">
    <property type="entry name" value="RT_LTR"/>
    <property type="match status" value="1"/>
</dbReference>
<dbReference type="OrthoDB" id="6130485at2759"/>
<gene>
    <name evidence="2" type="ORF">RF11_10840</name>
</gene>
<dbReference type="AlphaFoldDB" id="A0A0C2MAB4"/>
<dbReference type="PROSITE" id="PS50878">
    <property type="entry name" value="RT_POL"/>
    <property type="match status" value="1"/>
</dbReference>
<name>A0A0C2MAB4_THEKT</name>
<dbReference type="InterPro" id="IPR050951">
    <property type="entry name" value="Retrovirus_Pol_polyprotein"/>
</dbReference>
<dbReference type="Proteomes" id="UP000031668">
    <property type="component" value="Unassembled WGS sequence"/>
</dbReference>
<dbReference type="Gene3D" id="3.10.10.10">
    <property type="entry name" value="HIV Type 1 Reverse Transcriptase, subunit A, domain 1"/>
    <property type="match status" value="1"/>
</dbReference>
<organism evidence="2 3">
    <name type="scientific">Thelohanellus kitauei</name>
    <name type="common">Myxosporean</name>
    <dbReference type="NCBI Taxonomy" id="669202"/>
    <lineage>
        <taxon>Eukaryota</taxon>
        <taxon>Metazoa</taxon>
        <taxon>Cnidaria</taxon>
        <taxon>Myxozoa</taxon>
        <taxon>Myxosporea</taxon>
        <taxon>Bivalvulida</taxon>
        <taxon>Platysporina</taxon>
        <taxon>Myxobolidae</taxon>
        <taxon>Thelohanellus</taxon>
    </lineage>
</organism>
<dbReference type="InterPro" id="IPR043128">
    <property type="entry name" value="Rev_trsase/Diguanyl_cyclase"/>
</dbReference>
<dbReference type="SUPFAM" id="SSF56672">
    <property type="entry name" value="DNA/RNA polymerases"/>
    <property type="match status" value="1"/>
</dbReference>
<sequence>MYTVIYITRPLSCVIFVENLYYRSFNGQSRALRIAVNVIIRLKKSIFEPSNHSKLETDAKKTAALNWTGQTTFWTENPLITSSLDEGVKNGVWVSCQLNEYGSPIVPIRKYGSGKLRICGDYSAFVNKYLDEHRYPIPSIDELLRQLNGYHYFTKVDLANAYNQIRLSPDSQKRLAISTHRGVFLQARLPFGIKSAPGYFQEIMSKVTAGLQGVAVYLDDILVTGSDDSSHLKNLDNLLRRLDECGFKCNMDKCEFAQSEFREYLRAQSVMRFWKCLDPMIDIHYVRFWGQFSFITNS</sequence>
<dbReference type="InterPro" id="IPR000477">
    <property type="entry name" value="RT_dom"/>
</dbReference>
<evidence type="ECO:0000259" key="1">
    <source>
        <dbReference type="PROSITE" id="PS50878"/>
    </source>
</evidence>
<keyword evidence="3" id="KW-1185">Reference proteome</keyword>
<dbReference type="InterPro" id="IPR043502">
    <property type="entry name" value="DNA/RNA_pol_sf"/>
</dbReference>
<evidence type="ECO:0000313" key="2">
    <source>
        <dbReference type="EMBL" id="KII63940.1"/>
    </source>
</evidence>
<dbReference type="EMBL" id="JWZT01004518">
    <property type="protein sequence ID" value="KII63940.1"/>
    <property type="molecule type" value="Genomic_DNA"/>
</dbReference>
<dbReference type="Pfam" id="PF00078">
    <property type="entry name" value="RVT_1"/>
    <property type="match status" value="1"/>
</dbReference>
<dbReference type="Gene3D" id="3.30.70.270">
    <property type="match status" value="1"/>
</dbReference>
<feature type="domain" description="Reverse transcriptase" evidence="1">
    <location>
        <begin position="89"/>
        <end position="270"/>
    </location>
</feature>
<dbReference type="PANTHER" id="PTHR37984">
    <property type="entry name" value="PROTEIN CBG26694"/>
    <property type="match status" value="1"/>
</dbReference>
<accession>A0A0C2MAB4</accession>
<reference evidence="2 3" key="1">
    <citation type="journal article" date="2014" name="Genome Biol. Evol.">
        <title>The genome of the myxosporean Thelohanellus kitauei shows adaptations to nutrient acquisition within its fish host.</title>
        <authorList>
            <person name="Yang Y."/>
            <person name="Xiong J."/>
            <person name="Zhou Z."/>
            <person name="Huo F."/>
            <person name="Miao W."/>
            <person name="Ran C."/>
            <person name="Liu Y."/>
            <person name="Zhang J."/>
            <person name="Feng J."/>
            <person name="Wang M."/>
            <person name="Wang M."/>
            <person name="Wang L."/>
            <person name="Yao B."/>
        </authorList>
    </citation>
    <scope>NUCLEOTIDE SEQUENCE [LARGE SCALE GENOMIC DNA]</scope>
    <source>
        <strain evidence="2">Wuqing</strain>
    </source>
</reference>
<comment type="caution">
    <text evidence="2">The sequence shown here is derived from an EMBL/GenBank/DDBJ whole genome shotgun (WGS) entry which is preliminary data.</text>
</comment>